<keyword evidence="2" id="KW-1185">Reference proteome</keyword>
<gene>
    <name evidence="1" type="ORF">BDM02DRAFT_3193776</name>
</gene>
<evidence type="ECO:0000313" key="2">
    <source>
        <dbReference type="Proteomes" id="UP000886501"/>
    </source>
</evidence>
<protein>
    <submittedName>
        <fullName evidence="1">Uncharacterized protein</fullName>
    </submittedName>
</protein>
<comment type="caution">
    <text evidence="1">The sequence shown here is derived from an EMBL/GenBank/DDBJ whole genome shotgun (WGS) entry which is preliminary data.</text>
</comment>
<name>A0ACB6YY23_THEGA</name>
<organism evidence="1 2">
    <name type="scientific">Thelephora ganbajun</name>
    <name type="common">Ganba fungus</name>
    <dbReference type="NCBI Taxonomy" id="370292"/>
    <lineage>
        <taxon>Eukaryota</taxon>
        <taxon>Fungi</taxon>
        <taxon>Dikarya</taxon>
        <taxon>Basidiomycota</taxon>
        <taxon>Agaricomycotina</taxon>
        <taxon>Agaricomycetes</taxon>
        <taxon>Thelephorales</taxon>
        <taxon>Thelephoraceae</taxon>
        <taxon>Thelephora</taxon>
    </lineage>
</organism>
<reference evidence="1" key="2">
    <citation type="journal article" date="2020" name="Nat. Commun.">
        <title>Large-scale genome sequencing of mycorrhizal fungi provides insights into the early evolution of symbiotic traits.</title>
        <authorList>
            <person name="Miyauchi S."/>
            <person name="Kiss E."/>
            <person name="Kuo A."/>
            <person name="Drula E."/>
            <person name="Kohler A."/>
            <person name="Sanchez-Garcia M."/>
            <person name="Morin E."/>
            <person name="Andreopoulos B."/>
            <person name="Barry K.W."/>
            <person name="Bonito G."/>
            <person name="Buee M."/>
            <person name="Carver A."/>
            <person name="Chen C."/>
            <person name="Cichocki N."/>
            <person name="Clum A."/>
            <person name="Culley D."/>
            <person name="Crous P.W."/>
            <person name="Fauchery L."/>
            <person name="Girlanda M."/>
            <person name="Hayes R.D."/>
            <person name="Keri Z."/>
            <person name="LaButti K."/>
            <person name="Lipzen A."/>
            <person name="Lombard V."/>
            <person name="Magnuson J."/>
            <person name="Maillard F."/>
            <person name="Murat C."/>
            <person name="Nolan M."/>
            <person name="Ohm R.A."/>
            <person name="Pangilinan J."/>
            <person name="Pereira M.F."/>
            <person name="Perotto S."/>
            <person name="Peter M."/>
            <person name="Pfister S."/>
            <person name="Riley R."/>
            <person name="Sitrit Y."/>
            <person name="Stielow J.B."/>
            <person name="Szollosi G."/>
            <person name="Zifcakova L."/>
            <person name="Stursova M."/>
            <person name="Spatafora J.W."/>
            <person name="Tedersoo L."/>
            <person name="Vaario L.M."/>
            <person name="Yamada A."/>
            <person name="Yan M."/>
            <person name="Wang P."/>
            <person name="Xu J."/>
            <person name="Bruns T."/>
            <person name="Baldrian P."/>
            <person name="Vilgalys R."/>
            <person name="Dunand C."/>
            <person name="Henrissat B."/>
            <person name="Grigoriev I.V."/>
            <person name="Hibbett D."/>
            <person name="Nagy L.G."/>
            <person name="Martin F.M."/>
        </authorList>
    </citation>
    <scope>NUCLEOTIDE SEQUENCE</scope>
    <source>
        <strain evidence="1">P2</strain>
    </source>
</reference>
<dbReference type="Proteomes" id="UP000886501">
    <property type="component" value="Unassembled WGS sequence"/>
</dbReference>
<reference evidence="1" key="1">
    <citation type="submission" date="2019-10" db="EMBL/GenBank/DDBJ databases">
        <authorList>
            <consortium name="DOE Joint Genome Institute"/>
            <person name="Kuo A."/>
            <person name="Miyauchi S."/>
            <person name="Kiss E."/>
            <person name="Drula E."/>
            <person name="Kohler A."/>
            <person name="Sanchez-Garcia M."/>
            <person name="Andreopoulos B."/>
            <person name="Barry K.W."/>
            <person name="Bonito G."/>
            <person name="Buee M."/>
            <person name="Carver A."/>
            <person name="Chen C."/>
            <person name="Cichocki N."/>
            <person name="Clum A."/>
            <person name="Culley D."/>
            <person name="Crous P.W."/>
            <person name="Fauchery L."/>
            <person name="Girlanda M."/>
            <person name="Hayes R."/>
            <person name="Keri Z."/>
            <person name="Labutti K."/>
            <person name="Lipzen A."/>
            <person name="Lombard V."/>
            <person name="Magnuson J."/>
            <person name="Maillard F."/>
            <person name="Morin E."/>
            <person name="Murat C."/>
            <person name="Nolan M."/>
            <person name="Ohm R."/>
            <person name="Pangilinan J."/>
            <person name="Pereira M."/>
            <person name="Perotto S."/>
            <person name="Peter M."/>
            <person name="Riley R."/>
            <person name="Sitrit Y."/>
            <person name="Stielow B."/>
            <person name="Szollosi G."/>
            <person name="Zifcakova L."/>
            <person name="Stursova M."/>
            <person name="Spatafora J.W."/>
            <person name="Tedersoo L."/>
            <person name="Vaario L.-M."/>
            <person name="Yamada A."/>
            <person name="Yan M."/>
            <person name="Wang P."/>
            <person name="Xu J."/>
            <person name="Bruns T."/>
            <person name="Baldrian P."/>
            <person name="Vilgalys R."/>
            <person name="Henrissat B."/>
            <person name="Grigoriev I.V."/>
            <person name="Hibbett D."/>
            <person name="Nagy L.G."/>
            <person name="Martin F.M."/>
        </authorList>
    </citation>
    <scope>NUCLEOTIDE SEQUENCE</scope>
    <source>
        <strain evidence="1">P2</strain>
    </source>
</reference>
<proteinExistence type="predicted"/>
<dbReference type="EMBL" id="MU118639">
    <property type="protein sequence ID" value="KAF9642164.1"/>
    <property type="molecule type" value="Genomic_DNA"/>
</dbReference>
<evidence type="ECO:0000313" key="1">
    <source>
        <dbReference type="EMBL" id="KAF9642164.1"/>
    </source>
</evidence>
<accession>A0ACB6YY23</accession>
<sequence length="245" mass="26732">MRLKEMGGDLADHKECIDDHAGMINSLSDRVCRCNDKSLSLGSMGDITPVVLSGDSSSSSLLYLTPPKENSTPIPIPLWQVPPGLLGPGVPAPSPIVQEMVTELIPISEEREREIEDTLVGAWQAQGWQSLGMTQGTGQVASLEVRAYHLLSVMRVVTLMPNSNVHARLVSCGLAGEMQIVFLLDTVDFDALSSEQIDYDVHGLYDVVLHGTICIDDATDELGNDILETVEEEREGDDQDWTDEE</sequence>